<gene>
    <name evidence="1" type="ORF">NSJP_0862</name>
</gene>
<reference evidence="1 2" key="1">
    <citation type="submission" date="2017-03" db="EMBL/GenBank/DDBJ databases">
        <authorList>
            <person name="Afonso C.L."/>
            <person name="Miller P.J."/>
            <person name="Scott M.A."/>
            <person name="Spackman E."/>
            <person name="Goraichik I."/>
            <person name="Dimitrov K.M."/>
            <person name="Suarez D.L."/>
            <person name="Swayne D.E."/>
        </authorList>
    </citation>
    <scope>NUCLEOTIDE SEQUENCE [LARGE SCALE GENOMIC DNA]</scope>
    <source>
        <strain evidence="1">Genome sequencing of Nitrospira japonica strain NJ11</strain>
    </source>
</reference>
<dbReference type="AlphaFoldDB" id="A0A1W1I215"/>
<accession>A0A1W1I215</accession>
<dbReference type="Proteomes" id="UP000192042">
    <property type="component" value="Chromosome I"/>
</dbReference>
<keyword evidence="2" id="KW-1185">Reference proteome</keyword>
<dbReference type="KEGG" id="nja:NSJP_0862"/>
<organism evidence="1 2">
    <name type="scientific">Nitrospira japonica</name>
    <dbReference type="NCBI Taxonomy" id="1325564"/>
    <lineage>
        <taxon>Bacteria</taxon>
        <taxon>Pseudomonadati</taxon>
        <taxon>Nitrospirota</taxon>
        <taxon>Nitrospiria</taxon>
        <taxon>Nitrospirales</taxon>
        <taxon>Nitrospiraceae</taxon>
        <taxon>Nitrospira</taxon>
    </lineage>
</organism>
<dbReference type="EMBL" id="LT828648">
    <property type="protein sequence ID" value="SLM47034.1"/>
    <property type="molecule type" value="Genomic_DNA"/>
</dbReference>
<proteinExistence type="predicted"/>
<evidence type="ECO:0000313" key="2">
    <source>
        <dbReference type="Proteomes" id="UP000192042"/>
    </source>
</evidence>
<sequence length="55" mass="5950">MPQLRKSIGSVSDPHDNIPLGAFHQCAMEGEVTGIGLDRLCLFDIVHSGAYAFSF</sequence>
<protein>
    <submittedName>
        <fullName evidence="1">Uncharacterized protein</fullName>
    </submittedName>
</protein>
<name>A0A1W1I215_9BACT</name>
<dbReference type="STRING" id="1325564.NSJP_0862"/>
<evidence type="ECO:0000313" key="1">
    <source>
        <dbReference type="EMBL" id="SLM47034.1"/>
    </source>
</evidence>